<evidence type="ECO:0000256" key="1">
    <source>
        <dbReference type="SAM" id="SignalP"/>
    </source>
</evidence>
<keyword evidence="1" id="KW-0732">Signal</keyword>
<protein>
    <recommendedName>
        <fullName evidence="4">Secreted protein</fullName>
    </recommendedName>
</protein>
<dbReference type="Proteomes" id="UP000652219">
    <property type="component" value="Unassembled WGS sequence"/>
</dbReference>
<evidence type="ECO:0008006" key="4">
    <source>
        <dbReference type="Google" id="ProtNLM"/>
    </source>
</evidence>
<feature type="chain" id="PRO_5034801805" description="Secreted protein" evidence="1">
    <location>
        <begin position="21"/>
        <end position="95"/>
    </location>
</feature>
<proteinExistence type="predicted"/>
<organism evidence="2 3">
    <name type="scientific">Colletotrichum sojae</name>
    <dbReference type="NCBI Taxonomy" id="2175907"/>
    <lineage>
        <taxon>Eukaryota</taxon>
        <taxon>Fungi</taxon>
        <taxon>Dikarya</taxon>
        <taxon>Ascomycota</taxon>
        <taxon>Pezizomycotina</taxon>
        <taxon>Sordariomycetes</taxon>
        <taxon>Hypocreomycetidae</taxon>
        <taxon>Glomerellales</taxon>
        <taxon>Glomerellaceae</taxon>
        <taxon>Colletotrichum</taxon>
        <taxon>Colletotrichum orchidearum species complex</taxon>
    </lineage>
</organism>
<evidence type="ECO:0000313" key="3">
    <source>
        <dbReference type="Proteomes" id="UP000652219"/>
    </source>
</evidence>
<name>A0A8H6MT14_9PEZI</name>
<evidence type="ECO:0000313" key="2">
    <source>
        <dbReference type="EMBL" id="KAF6807170.1"/>
    </source>
</evidence>
<sequence>MAPLVYLAVLAMLMIHSVRSEAMDDSDDKFGWMTGRQILITAQTLQPIIHAWTVTRAPDSAPLPPLRLVHWLRRFDLPRQGGDAGPLRAFMKMVT</sequence>
<dbReference type="AlphaFoldDB" id="A0A8H6MT14"/>
<accession>A0A8H6MT14</accession>
<dbReference type="EMBL" id="WIGN01000143">
    <property type="protein sequence ID" value="KAF6807170.1"/>
    <property type="molecule type" value="Genomic_DNA"/>
</dbReference>
<comment type="caution">
    <text evidence="2">The sequence shown here is derived from an EMBL/GenBank/DDBJ whole genome shotgun (WGS) entry which is preliminary data.</text>
</comment>
<feature type="signal peptide" evidence="1">
    <location>
        <begin position="1"/>
        <end position="20"/>
    </location>
</feature>
<keyword evidence="3" id="KW-1185">Reference proteome</keyword>
<reference evidence="2 3" key="1">
    <citation type="journal article" date="2020" name="Phytopathology">
        <title>Genome Sequence Resources of Colletotrichum truncatum, C. plurivorum, C. musicola, and C. sojae: Four Species Pathogenic to Soybean (Glycine max).</title>
        <authorList>
            <person name="Rogerio F."/>
            <person name="Boufleur T.R."/>
            <person name="Ciampi-Guillardi M."/>
            <person name="Sukno S.A."/>
            <person name="Thon M.R."/>
            <person name="Massola Junior N.S."/>
            <person name="Baroncelli R."/>
        </authorList>
    </citation>
    <scope>NUCLEOTIDE SEQUENCE [LARGE SCALE GENOMIC DNA]</scope>
    <source>
        <strain evidence="2 3">LFN0009</strain>
    </source>
</reference>
<gene>
    <name evidence="2" type="ORF">CSOJ01_08358</name>
</gene>